<comment type="similarity">
    <text evidence="2 11">Belongs to the cation transport ATPase (P-type) (TC 3.A.3) family. Type IB subfamily.</text>
</comment>
<dbReference type="SUPFAM" id="SSF81665">
    <property type="entry name" value="Calcium ATPase, transmembrane domain M"/>
    <property type="match status" value="1"/>
</dbReference>
<dbReference type="InterPro" id="IPR036412">
    <property type="entry name" value="HAD-like_sf"/>
</dbReference>
<evidence type="ECO:0000313" key="12">
    <source>
        <dbReference type="EMBL" id="ORA65736.1"/>
    </source>
</evidence>
<evidence type="ECO:0000256" key="6">
    <source>
        <dbReference type="ARBA" id="ARBA00022741"/>
    </source>
</evidence>
<dbReference type="STRING" id="444597.BST26_18270"/>
<dbReference type="SFLD" id="SFLDF00027">
    <property type="entry name" value="p-type_atpase"/>
    <property type="match status" value="1"/>
</dbReference>
<evidence type="ECO:0000256" key="7">
    <source>
        <dbReference type="ARBA" id="ARBA00022840"/>
    </source>
</evidence>
<dbReference type="Gene3D" id="3.40.1110.10">
    <property type="entry name" value="Calcium-transporting ATPase, cytoplasmic domain N"/>
    <property type="match status" value="1"/>
</dbReference>
<keyword evidence="13" id="KW-1185">Reference proteome</keyword>
<evidence type="ECO:0000256" key="4">
    <source>
        <dbReference type="ARBA" id="ARBA00022692"/>
    </source>
</evidence>
<keyword evidence="7 11" id="KW-0067">ATP-binding</keyword>
<gene>
    <name evidence="12" type="ORF">BST26_18270</name>
</gene>
<dbReference type="Pfam" id="PF00403">
    <property type="entry name" value="HMA"/>
    <property type="match status" value="1"/>
</dbReference>
<feature type="transmembrane region" description="Helical" evidence="11">
    <location>
        <begin position="384"/>
        <end position="407"/>
    </location>
</feature>
<dbReference type="SFLD" id="SFLDG00002">
    <property type="entry name" value="C1.7:_P-type_atpase_like"/>
    <property type="match status" value="1"/>
</dbReference>
<keyword evidence="9 11" id="KW-1133">Transmembrane helix</keyword>
<keyword evidence="5 11" id="KW-0479">Metal-binding</keyword>
<dbReference type="InterPro" id="IPR059000">
    <property type="entry name" value="ATPase_P-type_domA"/>
</dbReference>
<dbReference type="SUPFAM" id="SSF56784">
    <property type="entry name" value="HAD-like"/>
    <property type="match status" value="1"/>
</dbReference>
<dbReference type="NCBIfam" id="TIGR01525">
    <property type="entry name" value="ATPase-IB_hvy"/>
    <property type="match status" value="1"/>
</dbReference>
<reference evidence="12 13" key="1">
    <citation type="submission" date="2016-12" db="EMBL/GenBank/DDBJ databases">
        <title>The new phylogeny of genus Mycobacterium.</title>
        <authorList>
            <person name="Tortoli E."/>
            <person name="Trovato A."/>
            <person name="Cirillo D.M."/>
        </authorList>
    </citation>
    <scope>NUCLEOTIDE SEQUENCE [LARGE SCALE GENOMIC DNA]</scope>
    <source>
        <strain evidence="12 13">DSM 45130</strain>
    </source>
</reference>
<dbReference type="GO" id="GO:0005886">
    <property type="term" value="C:plasma membrane"/>
    <property type="evidence" value="ECO:0007669"/>
    <property type="project" value="UniProtKB-SubCell"/>
</dbReference>
<evidence type="ECO:0000256" key="9">
    <source>
        <dbReference type="ARBA" id="ARBA00022989"/>
    </source>
</evidence>
<dbReference type="PROSITE" id="PS01047">
    <property type="entry name" value="HMA_1"/>
    <property type="match status" value="1"/>
</dbReference>
<feature type="transmembrane region" description="Helical" evidence="11">
    <location>
        <begin position="102"/>
        <end position="119"/>
    </location>
</feature>
<dbReference type="PANTHER" id="PTHR43520:SF8">
    <property type="entry name" value="P-TYPE CU(+) TRANSPORTER"/>
    <property type="match status" value="1"/>
</dbReference>
<dbReference type="Pfam" id="PF00702">
    <property type="entry name" value="Hydrolase"/>
    <property type="match status" value="1"/>
</dbReference>
<dbReference type="EMBL" id="MVHS01000058">
    <property type="protein sequence ID" value="ORA65736.1"/>
    <property type="molecule type" value="Genomic_DNA"/>
</dbReference>
<evidence type="ECO:0000256" key="8">
    <source>
        <dbReference type="ARBA" id="ARBA00022967"/>
    </source>
</evidence>
<proteinExistence type="inferred from homology"/>
<evidence type="ECO:0000256" key="5">
    <source>
        <dbReference type="ARBA" id="ARBA00022723"/>
    </source>
</evidence>
<dbReference type="InterPro" id="IPR018303">
    <property type="entry name" value="ATPase_P-typ_P_site"/>
</dbReference>
<dbReference type="PRINTS" id="PR00119">
    <property type="entry name" value="CATATPASE"/>
</dbReference>
<dbReference type="GO" id="GO:0055070">
    <property type="term" value="P:copper ion homeostasis"/>
    <property type="evidence" value="ECO:0007669"/>
    <property type="project" value="TreeGrafter"/>
</dbReference>
<dbReference type="InterPro" id="IPR006121">
    <property type="entry name" value="HMA_dom"/>
</dbReference>
<keyword evidence="8" id="KW-1278">Translocase</keyword>
<dbReference type="OrthoDB" id="7059309at2"/>
<dbReference type="PANTHER" id="PTHR43520">
    <property type="entry name" value="ATP7, ISOFORM B"/>
    <property type="match status" value="1"/>
</dbReference>
<evidence type="ECO:0000256" key="2">
    <source>
        <dbReference type="ARBA" id="ARBA00006024"/>
    </source>
</evidence>
<dbReference type="InterPro" id="IPR001757">
    <property type="entry name" value="P_typ_ATPase"/>
</dbReference>
<dbReference type="PRINTS" id="PR00120">
    <property type="entry name" value="HATPASE"/>
</dbReference>
<dbReference type="SUPFAM" id="SSF55008">
    <property type="entry name" value="HMA, heavy metal-associated domain"/>
    <property type="match status" value="1"/>
</dbReference>
<feature type="transmembrane region" description="Helical" evidence="11">
    <location>
        <begin position="723"/>
        <end position="741"/>
    </location>
</feature>
<dbReference type="Gene3D" id="2.70.150.10">
    <property type="entry name" value="Calcium-transporting ATPase, cytoplasmic transduction domain A"/>
    <property type="match status" value="1"/>
</dbReference>
<name>A0A1X0D003_9MYCO</name>
<keyword evidence="3 11" id="KW-1003">Cell membrane</keyword>
<dbReference type="InterPro" id="IPR023214">
    <property type="entry name" value="HAD_sf"/>
</dbReference>
<organism evidence="12 13">
    <name type="scientific">Mycolicibacterium insubricum</name>
    <dbReference type="NCBI Taxonomy" id="444597"/>
    <lineage>
        <taxon>Bacteria</taxon>
        <taxon>Bacillati</taxon>
        <taxon>Actinomycetota</taxon>
        <taxon>Actinomycetes</taxon>
        <taxon>Mycobacteriales</taxon>
        <taxon>Mycobacteriaceae</taxon>
        <taxon>Mycolicibacterium</taxon>
    </lineage>
</organism>
<evidence type="ECO:0000256" key="3">
    <source>
        <dbReference type="ARBA" id="ARBA00022475"/>
    </source>
</evidence>
<keyword evidence="6 11" id="KW-0547">Nucleotide-binding</keyword>
<dbReference type="GO" id="GO:0016887">
    <property type="term" value="F:ATP hydrolysis activity"/>
    <property type="evidence" value="ECO:0007669"/>
    <property type="project" value="InterPro"/>
</dbReference>
<keyword evidence="4 11" id="KW-0812">Transmembrane</keyword>
<dbReference type="CDD" id="cd02094">
    <property type="entry name" value="P-type_ATPase_Cu-like"/>
    <property type="match status" value="1"/>
</dbReference>
<dbReference type="InterPro" id="IPR044492">
    <property type="entry name" value="P_typ_ATPase_HD_dom"/>
</dbReference>
<dbReference type="SFLD" id="SFLDS00003">
    <property type="entry name" value="Haloacid_Dehalogenase"/>
    <property type="match status" value="1"/>
</dbReference>
<evidence type="ECO:0000313" key="13">
    <source>
        <dbReference type="Proteomes" id="UP000192801"/>
    </source>
</evidence>
<evidence type="ECO:0000256" key="1">
    <source>
        <dbReference type="ARBA" id="ARBA00004651"/>
    </source>
</evidence>
<dbReference type="InterPro" id="IPR017969">
    <property type="entry name" value="Heavy-metal-associated_CS"/>
</dbReference>
<dbReference type="AlphaFoldDB" id="A0A1X0D003"/>
<feature type="transmembrane region" description="Helical" evidence="11">
    <location>
        <begin position="206"/>
        <end position="224"/>
    </location>
</feature>
<keyword evidence="10 11" id="KW-0472">Membrane</keyword>
<dbReference type="InterPro" id="IPR036163">
    <property type="entry name" value="HMA_dom_sf"/>
</dbReference>
<feature type="transmembrane region" description="Helical" evidence="11">
    <location>
        <begin position="125"/>
        <end position="143"/>
    </location>
</feature>
<dbReference type="CDD" id="cd00371">
    <property type="entry name" value="HMA"/>
    <property type="match status" value="1"/>
</dbReference>
<dbReference type="PROSITE" id="PS00154">
    <property type="entry name" value="ATPASE_E1_E2"/>
    <property type="match status" value="1"/>
</dbReference>
<dbReference type="GO" id="GO:0043682">
    <property type="term" value="F:P-type divalent copper transporter activity"/>
    <property type="evidence" value="ECO:0007669"/>
    <property type="project" value="TreeGrafter"/>
</dbReference>
<dbReference type="FunFam" id="2.70.150.10:FF:000002">
    <property type="entry name" value="Copper-transporting ATPase 1, putative"/>
    <property type="match status" value="1"/>
</dbReference>
<dbReference type="RefSeq" id="WP_083032989.1">
    <property type="nucleotide sequence ID" value="NZ_AP022618.1"/>
</dbReference>
<accession>A0A1X0D003</accession>
<dbReference type="NCBIfam" id="TIGR01494">
    <property type="entry name" value="ATPase_P-type"/>
    <property type="match status" value="1"/>
</dbReference>
<dbReference type="InterPro" id="IPR008250">
    <property type="entry name" value="ATPase_P-typ_transduc_dom_A_sf"/>
</dbReference>
<dbReference type="InterPro" id="IPR023299">
    <property type="entry name" value="ATPase_P-typ_cyto_dom_N"/>
</dbReference>
<protein>
    <submittedName>
        <fullName evidence="12">Copper-translocating P-type ATPase</fullName>
    </submittedName>
</protein>
<sequence>MSTTASAHDSDVVELDIGGMTCVSCANRIERRLNKLDGVVATVNYATEKASARVPTGYGPARLIAEVEKTGYTAALPPETAGTDDADPDDADPELASLRTRLIVSAALAIPVIATAMIPAWQFTYWQWASLTLAAPVIIWGAWPFHRAAWINLRHGAATMDTLISLGTLSAFLWSLYALFFGTAGVPGMTHPFTLTLAPSDGAANIYLEVGAGVTVFVLAGRYFEKRSKRRAGAALRALLELGAKDVAVLRDGTEHRIAIGDLAVGDEFVVRPGEKIATDGRVVSGTSAVDASMLTGESLPVEVGPGDPVAGATVNAGGRLVVRATRVGSNTQLAQMARMVADAQTGKAPVQRLADRISGVFVPIVIAVAVMTLGAWLGAGFPVTAACTAAVAVLVIACPCALGLATPTALLVGTGRGAQLGILIKGPEVLESTRKVDTIVLDKTGTVTTGKMTLVDVVTEPGTDRGEVLRLAGALESASEHPIAAAIAAAATAETGALPQPEDFASAAGRGVEGTVDGHAVVVGRESLLVDRSQRLSPGLAAAKSAAEDDGRTVVAVGWDGAARGILLIADAVKPSSAEAIAGLRRLGLTPILLTGDNSAAARRVAGEVGIDEVVAEVLPAGKVDAVSQLQAAGKVVAMVGDGVNDAPALAAADLGLAMGTGTDVAIEAADITLVRDDLTGVLDAIRLSRRTLSTIRGNLFWAFAYNIAAIPVAALGMLNPMLAGAAMALSSAFVVGNSLRLRSFTATRTQPFS</sequence>
<dbReference type="NCBIfam" id="TIGR01511">
    <property type="entry name" value="ATPase-IB1_Cu"/>
    <property type="match status" value="1"/>
</dbReference>
<evidence type="ECO:0000256" key="11">
    <source>
        <dbReference type="RuleBase" id="RU362081"/>
    </source>
</evidence>
<dbReference type="GO" id="GO:0005507">
    <property type="term" value="F:copper ion binding"/>
    <property type="evidence" value="ECO:0007669"/>
    <property type="project" value="TreeGrafter"/>
</dbReference>
<dbReference type="Gene3D" id="3.30.70.100">
    <property type="match status" value="1"/>
</dbReference>
<dbReference type="Gene3D" id="3.40.50.1000">
    <property type="entry name" value="HAD superfamily/HAD-like"/>
    <property type="match status" value="1"/>
</dbReference>
<dbReference type="Pfam" id="PF00122">
    <property type="entry name" value="E1-E2_ATPase"/>
    <property type="match status" value="1"/>
</dbReference>
<feature type="transmembrane region" description="Helical" evidence="11">
    <location>
        <begin position="700"/>
        <end position="717"/>
    </location>
</feature>
<feature type="transmembrane region" description="Helical" evidence="11">
    <location>
        <begin position="358"/>
        <end position="378"/>
    </location>
</feature>
<dbReference type="InterPro" id="IPR023298">
    <property type="entry name" value="ATPase_P-typ_TM_dom_sf"/>
</dbReference>
<dbReference type="GO" id="GO:0005524">
    <property type="term" value="F:ATP binding"/>
    <property type="evidence" value="ECO:0007669"/>
    <property type="project" value="UniProtKB-UniRule"/>
</dbReference>
<comment type="subcellular location">
    <subcellularLocation>
        <location evidence="1">Cell membrane</location>
        <topology evidence="1">Multi-pass membrane protein</topology>
    </subcellularLocation>
</comment>
<dbReference type="SUPFAM" id="SSF81653">
    <property type="entry name" value="Calcium ATPase, transduction domain A"/>
    <property type="match status" value="1"/>
</dbReference>
<feature type="transmembrane region" description="Helical" evidence="11">
    <location>
        <begin position="163"/>
        <end position="186"/>
    </location>
</feature>
<dbReference type="Proteomes" id="UP000192801">
    <property type="component" value="Unassembled WGS sequence"/>
</dbReference>
<dbReference type="PROSITE" id="PS50846">
    <property type="entry name" value="HMA_2"/>
    <property type="match status" value="1"/>
</dbReference>
<comment type="caution">
    <text evidence="12">The sequence shown here is derived from an EMBL/GenBank/DDBJ whole genome shotgun (WGS) entry which is preliminary data.</text>
</comment>
<evidence type="ECO:0000256" key="10">
    <source>
        <dbReference type="ARBA" id="ARBA00023136"/>
    </source>
</evidence>
<dbReference type="InterPro" id="IPR027256">
    <property type="entry name" value="P-typ_ATPase_IB"/>
</dbReference>